<dbReference type="InterPro" id="IPR018978">
    <property type="entry name" value="SDO1/SBDS_central"/>
</dbReference>
<dbReference type="Pfam" id="PF09377">
    <property type="entry name" value="SBDS_domain_II"/>
    <property type="match status" value="1"/>
</dbReference>
<gene>
    <name evidence="2" type="ORF">Pmar_PMAR020224</name>
</gene>
<dbReference type="PROSITE" id="PS52001">
    <property type="entry name" value="AD"/>
    <property type="match status" value="1"/>
</dbReference>
<evidence type="ECO:0000313" key="3">
    <source>
        <dbReference type="Proteomes" id="UP000007800"/>
    </source>
</evidence>
<evidence type="ECO:0000259" key="1">
    <source>
        <dbReference type="PROSITE" id="PS52001"/>
    </source>
</evidence>
<dbReference type="InParanoid" id="C5LTW9"/>
<dbReference type="SUPFAM" id="SSF109728">
    <property type="entry name" value="Hypothetical protein AF0491, middle domain"/>
    <property type="match status" value="1"/>
</dbReference>
<dbReference type="GeneID" id="9051782"/>
<feature type="domain" description="AD" evidence="1">
    <location>
        <begin position="81"/>
        <end position="173"/>
    </location>
</feature>
<dbReference type="SMART" id="SM00995">
    <property type="entry name" value="AD"/>
    <property type="match status" value="1"/>
</dbReference>
<organism evidence="3">
    <name type="scientific">Perkinsus marinus (strain ATCC 50983 / TXsc)</name>
    <dbReference type="NCBI Taxonomy" id="423536"/>
    <lineage>
        <taxon>Eukaryota</taxon>
        <taxon>Sar</taxon>
        <taxon>Alveolata</taxon>
        <taxon>Perkinsozoa</taxon>
        <taxon>Perkinsea</taxon>
        <taxon>Perkinsida</taxon>
        <taxon>Perkinsidae</taxon>
        <taxon>Perkinsus</taxon>
    </lineage>
</organism>
<dbReference type="InterPro" id="IPR019181">
    <property type="entry name" value="LSM12_ABD"/>
</dbReference>
<dbReference type="Gene3D" id="3.30.1250.10">
    <property type="entry name" value="Ribosome maturation protein SBDS, N-terminal domain"/>
    <property type="match status" value="1"/>
</dbReference>
<dbReference type="InterPro" id="IPR019783">
    <property type="entry name" value="SDO1/SBDS_N"/>
</dbReference>
<dbReference type="PANTHER" id="PTHR13542">
    <property type="entry name" value="LSM12 HOMOLOG"/>
    <property type="match status" value="1"/>
</dbReference>
<sequence length="313" mass="35205">MASGGPMSPGQNFLGCSISVKTTNGDTFRGELFCYDISDSNSIVLRELVGKDKCTYHWIKTNTIRDIKALKPPTATDSPLPHIDLKALQAQMTDAEHNFQDTRERYGVGVTQLAQTVFDLMSKTMPCRWDGQDILCYTVRIKSPYQAANCTGPNSSELDRVKKVLELERFKMEKEEKKHSNVLQSEAVYTNVSRGDRALAKDLKACFGTTDQKEICKEILMHGTLQITGTEREFFHESRTNEVITQLAEMCIDSRTGFPLTKDQISSALQDINYQVRVGAQTMTALNKSKKEVNEAKLQAREAMKALEEKMPE</sequence>
<dbReference type="SUPFAM" id="SSF89895">
    <property type="entry name" value="FYSH domain"/>
    <property type="match status" value="1"/>
</dbReference>
<protein>
    <recommendedName>
        <fullName evidence="1">AD domain-containing protein</fullName>
    </recommendedName>
</protein>
<dbReference type="GO" id="GO:0042254">
    <property type="term" value="P:ribosome biogenesis"/>
    <property type="evidence" value="ECO:0007669"/>
    <property type="project" value="InterPro"/>
</dbReference>
<name>C5LTW9_PERM5</name>
<evidence type="ECO:0000313" key="2">
    <source>
        <dbReference type="EMBL" id="EEQ99767.1"/>
    </source>
</evidence>
<reference evidence="2 3" key="1">
    <citation type="submission" date="2008-07" db="EMBL/GenBank/DDBJ databases">
        <authorList>
            <person name="El-Sayed N."/>
            <person name="Caler E."/>
            <person name="Inman J."/>
            <person name="Amedeo P."/>
            <person name="Hass B."/>
            <person name="Wortman J."/>
        </authorList>
    </citation>
    <scope>NUCLEOTIDE SEQUENCE [LARGE SCALE GENOMIC DNA]</scope>
    <source>
        <strain evidence="3">ATCC 50983 / TXsc</strain>
    </source>
</reference>
<dbReference type="InterPro" id="IPR047574">
    <property type="entry name" value="AD"/>
</dbReference>
<dbReference type="InterPro" id="IPR036786">
    <property type="entry name" value="Ribosome_mat_SBDS_N_sf"/>
</dbReference>
<dbReference type="Proteomes" id="UP000007800">
    <property type="component" value="Unassembled WGS sequence"/>
</dbReference>
<proteinExistence type="predicted"/>
<dbReference type="EMBL" id="GG685423">
    <property type="protein sequence ID" value="EEQ99767.1"/>
    <property type="molecule type" value="Genomic_DNA"/>
</dbReference>
<dbReference type="AlphaFoldDB" id="C5LTW9"/>
<dbReference type="InterPro" id="IPR039683">
    <property type="entry name" value="Lsm12-like"/>
</dbReference>
<keyword evidence="3" id="KW-1185">Reference proteome</keyword>
<dbReference type="Gene3D" id="1.10.10.900">
    <property type="entry name" value="SBDS protein C-terminal domain, subdomain 1"/>
    <property type="match status" value="1"/>
</dbReference>
<dbReference type="FunCoup" id="C5LTW9">
    <property type="interactions" value="168"/>
</dbReference>
<accession>C5LTW9</accession>
<dbReference type="OrthoDB" id="1057137at2759"/>
<dbReference type="InterPro" id="IPR037188">
    <property type="entry name" value="Sdo1/SBDS_central_sf"/>
</dbReference>
<dbReference type="Pfam" id="PF01172">
    <property type="entry name" value="SBDS_N"/>
    <property type="match status" value="1"/>
</dbReference>
<dbReference type="Pfam" id="PF09793">
    <property type="entry name" value="AD"/>
    <property type="match status" value="1"/>
</dbReference>
<dbReference type="RefSeq" id="XP_002767050.1">
    <property type="nucleotide sequence ID" value="XM_002767004.1"/>
</dbReference>